<reference evidence="6" key="1">
    <citation type="submission" date="2023-08" db="EMBL/GenBank/DDBJ databases">
        <authorList>
            <person name="Audoor S."/>
            <person name="Bilcke G."/>
        </authorList>
    </citation>
    <scope>NUCLEOTIDE SEQUENCE</scope>
</reference>
<keyword evidence="3" id="KW-0175">Coiled coil</keyword>
<evidence type="ECO:0000313" key="7">
    <source>
        <dbReference type="Proteomes" id="UP001295423"/>
    </source>
</evidence>
<feature type="compositionally biased region" description="Basic and acidic residues" evidence="4">
    <location>
        <begin position="24"/>
        <end position="39"/>
    </location>
</feature>
<dbReference type="Pfam" id="PF10187">
    <property type="entry name" value="FAM192A_Fyv6_N"/>
    <property type="match status" value="1"/>
</dbReference>
<evidence type="ECO:0000313" key="6">
    <source>
        <dbReference type="EMBL" id="CAJ1954417.1"/>
    </source>
</evidence>
<evidence type="ECO:0000256" key="1">
    <source>
        <dbReference type="ARBA" id="ARBA00004123"/>
    </source>
</evidence>
<evidence type="ECO:0000259" key="5">
    <source>
        <dbReference type="Pfam" id="PF10187"/>
    </source>
</evidence>
<dbReference type="AlphaFoldDB" id="A0AAD2FVX6"/>
<evidence type="ECO:0000256" key="3">
    <source>
        <dbReference type="SAM" id="Coils"/>
    </source>
</evidence>
<dbReference type="Proteomes" id="UP001295423">
    <property type="component" value="Unassembled WGS sequence"/>
</dbReference>
<feature type="region of interest" description="Disordered" evidence="4">
    <location>
        <begin position="105"/>
        <end position="224"/>
    </location>
</feature>
<proteinExistence type="predicted"/>
<feature type="domain" description="FAM192A/Fyv6 N-terminal" evidence="5">
    <location>
        <begin position="21"/>
        <end position="104"/>
    </location>
</feature>
<feature type="coiled-coil region" evidence="3">
    <location>
        <begin position="42"/>
        <end position="98"/>
    </location>
</feature>
<evidence type="ECO:0000256" key="4">
    <source>
        <dbReference type="SAM" id="MobiDB-lite"/>
    </source>
</evidence>
<feature type="region of interest" description="Disordered" evidence="4">
    <location>
        <begin position="1"/>
        <end position="39"/>
    </location>
</feature>
<dbReference type="InterPro" id="IPR019331">
    <property type="entry name" value="FAM192A/Fyv6_N"/>
</dbReference>
<comment type="caution">
    <text evidence="6">The sequence shown here is derived from an EMBL/GenBank/DDBJ whole genome shotgun (WGS) entry which is preliminary data.</text>
</comment>
<keyword evidence="7" id="KW-1185">Reference proteome</keyword>
<sequence>MSLSFVSSAVQTGRSDGGYDEVQIESKEKEAVNKRNEHKPLFEQLRKNQEEEDAKQEEMQLQMMRGTCALDEDDVAYLDSLEKRKLEKQREIQQQTQDEIAMFRAARVQKQESTLDDDDDDDDDDESDGSIVPLEKKMKPVEAEPSKAAAPVVKKGPMIVIKKRKRKGATAEPTNKPKALESKRKEQPEEKKGEPKQEKAEKSNQGGGLGGLLGGYGSSDDNSD</sequence>
<dbReference type="GO" id="GO:0005634">
    <property type="term" value="C:nucleus"/>
    <property type="evidence" value="ECO:0007669"/>
    <property type="project" value="UniProtKB-SubCell"/>
</dbReference>
<dbReference type="InterPro" id="IPR039845">
    <property type="entry name" value="FAM192A"/>
</dbReference>
<feature type="compositionally biased region" description="Basic and acidic residues" evidence="4">
    <location>
        <begin position="134"/>
        <end position="145"/>
    </location>
</feature>
<feature type="compositionally biased region" description="Basic and acidic residues" evidence="4">
    <location>
        <begin position="178"/>
        <end position="202"/>
    </location>
</feature>
<feature type="compositionally biased region" description="Gly residues" evidence="4">
    <location>
        <begin position="205"/>
        <end position="217"/>
    </location>
</feature>
<dbReference type="PANTHER" id="PTHR13495">
    <property type="entry name" value="NEFA-INTERACTING NUCLEAR PROTEIN NIP30"/>
    <property type="match status" value="1"/>
</dbReference>
<feature type="compositionally biased region" description="Polar residues" evidence="4">
    <location>
        <begin position="1"/>
        <end position="14"/>
    </location>
</feature>
<keyword evidence="2" id="KW-0539">Nucleus</keyword>
<feature type="compositionally biased region" description="Acidic residues" evidence="4">
    <location>
        <begin position="114"/>
        <end position="128"/>
    </location>
</feature>
<evidence type="ECO:0000256" key="2">
    <source>
        <dbReference type="ARBA" id="ARBA00023242"/>
    </source>
</evidence>
<dbReference type="EMBL" id="CAKOGP040001869">
    <property type="protein sequence ID" value="CAJ1954417.1"/>
    <property type="molecule type" value="Genomic_DNA"/>
</dbReference>
<dbReference type="PANTHER" id="PTHR13495:SF0">
    <property type="entry name" value="PSME3-INTERACTING PROTEIN"/>
    <property type="match status" value="1"/>
</dbReference>
<name>A0AAD2FVX6_9STRA</name>
<gene>
    <name evidence="6" type="ORF">CYCCA115_LOCUS15009</name>
</gene>
<comment type="subcellular location">
    <subcellularLocation>
        <location evidence="1">Nucleus</location>
    </subcellularLocation>
</comment>
<organism evidence="6 7">
    <name type="scientific">Cylindrotheca closterium</name>
    <dbReference type="NCBI Taxonomy" id="2856"/>
    <lineage>
        <taxon>Eukaryota</taxon>
        <taxon>Sar</taxon>
        <taxon>Stramenopiles</taxon>
        <taxon>Ochrophyta</taxon>
        <taxon>Bacillariophyta</taxon>
        <taxon>Bacillariophyceae</taxon>
        <taxon>Bacillariophycidae</taxon>
        <taxon>Bacillariales</taxon>
        <taxon>Bacillariaceae</taxon>
        <taxon>Cylindrotheca</taxon>
    </lineage>
</organism>
<protein>
    <recommendedName>
        <fullName evidence="5">FAM192A/Fyv6 N-terminal domain-containing protein</fullName>
    </recommendedName>
</protein>
<accession>A0AAD2FVX6</accession>